<dbReference type="RefSeq" id="WP_154358905.1">
    <property type="nucleotide sequence ID" value="NZ_WKJL01000011.1"/>
</dbReference>
<protein>
    <submittedName>
        <fullName evidence="1">Uncharacterized protein</fullName>
    </submittedName>
</protein>
<organism evidence="1 2">
    <name type="scientific">Duganella aquatilis</name>
    <dbReference type="NCBI Taxonomy" id="2666082"/>
    <lineage>
        <taxon>Bacteria</taxon>
        <taxon>Pseudomonadati</taxon>
        <taxon>Pseudomonadota</taxon>
        <taxon>Betaproteobacteria</taxon>
        <taxon>Burkholderiales</taxon>
        <taxon>Oxalobacteraceae</taxon>
        <taxon>Telluria group</taxon>
        <taxon>Duganella</taxon>
    </lineage>
</organism>
<name>A0A844CXY5_9BURK</name>
<gene>
    <name evidence="1" type="ORF">GJ698_16475</name>
</gene>
<proteinExistence type="predicted"/>
<sequence>MKVRVVKMFNHGVEVERRMLNDRYTSKYDGKLVIMDATDSGRHRPIKVARLMTDRGVACELFDVHVVWSSDNRITFTGDERIKNESGQQVCYKQSWLCTLDLSPVPEEDDIGPRYVQKAPPR</sequence>
<dbReference type="Proteomes" id="UP000439986">
    <property type="component" value="Unassembled WGS sequence"/>
</dbReference>
<evidence type="ECO:0000313" key="1">
    <source>
        <dbReference type="EMBL" id="MRW85677.1"/>
    </source>
</evidence>
<dbReference type="AlphaFoldDB" id="A0A844CXY5"/>
<evidence type="ECO:0000313" key="2">
    <source>
        <dbReference type="Proteomes" id="UP000439986"/>
    </source>
</evidence>
<dbReference type="EMBL" id="WKJL01000011">
    <property type="protein sequence ID" value="MRW85677.1"/>
    <property type="molecule type" value="Genomic_DNA"/>
</dbReference>
<reference evidence="1 2" key="1">
    <citation type="submission" date="2019-11" db="EMBL/GenBank/DDBJ databases">
        <title>Novel species isolated from a subtropical stream in China.</title>
        <authorList>
            <person name="Lu H."/>
        </authorList>
    </citation>
    <scope>NUCLEOTIDE SEQUENCE [LARGE SCALE GENOMIC DNA]</scope>
    <source>
        <strain evidence="1 2">FT26W</strain>
    </source>
</reference>
<comment type="caution">
    <text evidence="1">The sequence shown here is derived from an EMBL/GenBank/DDBJ whole genome shotgun (WGS) entry which is preliminary data.</text>
</comment>
<keyword evidence="2" id="KW-1185">Reference proteome</keyword>
<accession>A0A844CXY5</accession>